<accession>A0AA36ALB7</accession>
<evidence type="ECO:0000313" key="1">
    <source>
        <dbReference type="EMBL" id="CAI9718246.1"/>
    </source>
</evidence>
<gene>
    <name evidence="1" type="ORF">OCTVUL_1B030948</name>
</gene>
<keyword evidence="2" id="KW-1185">Reference proteome</keyword>
<evidence type="ECO:0008006" key="3">
    <source>
        <dbReference type="Google" id="ProtNLM"/>
    </source>
</evidence>
<name>A0AA36ALB7_OCTVU</name>
<dbReference type="Proteomes" id="UP001162480">
    <property type="component" value="Chromosome 2"/>
</dbReference>
<protein>
    <recommendedName>
        <fullName evidence="3">Tc1-like transposase DDE domain-containing protein</fullName>
    </recommendedName>
</protein>
<organism evidence="1 2">
    <name type="scientific">Octopus vulgaris</name>
    <name type="common">Common octopus</name>
    <dbReference type="NCBI Taxonomy" id="6645"/>
    <lineage>
        <taxon>Eukaryota</taxon>
        <taxon>Metazoa</taxon>
        <taxon>Spiralia</taxon>
        <taxon>Lophotrochozoa</taxon>
        <taxon>Mollusca</taxon>
        <taxon>Cephalopoda</taxon>
        <taxon>Coleoidea</taxon>
        <taxon>Octopodiformes</taxon>
        <taxon>Octopoda</taxon>
        <taxon>Incirrata</taxon>
        <taxon>Octopodidae</taxon>
        <taxon>Octopus</taxon>
    </lineage>
</organism>
<evidence type="ECO:0000313" key="2">
    <source>
        <dbReference type="Proteomes" id="UP001162480"/>
    </source>
</evidence>
<dbReference type="AlphaFoldDB" id="A0AA36ALB7"/>
<proteinExistence type="predicted"/>
<sequence length="104" mass="11611">MQDNAPSHAAKKSLEYLQQLGFSGHLLVKWPVCILDLNVIEYLWSVLKMKIYQDGLQFSTKDALWEAIVDAADGITPDEIVTLTNSMDKSVMDVLSCGGSYIHH</sequence>
<dbReference type="Gene3D" id="3.30.420.10">
    <property type="entry name" value="Ribonuclease H-like superfamily/Ribonuclease H"/>
    <property type="match status" value="1"/>
</dbReference>
<reference evidence="1" key="1">
    <citation type="submission" date="2023-08" db="EMBL/GenBank/DDBJ databases">
        <authorList>
            <person name="Alioto T."/>
            <person name="Alioto T."/>
            <person name="Gomez Garrido J."/>
        </authorList>
    </citation>
    <scope>NUCLEOTIDE SEQUENCE</scope>
</reference>
<dbReference type="EMBL" id="OX597815">
    <property type="protein sequence ID" value="CAI9718246.1"/>
    <property type="molecule type" value="Genomic_DNA"/>
</dbReference>
<dbReference type="InterPro" id="IPR036397">
    <property type="entry name" value="RNaseH_sf"/>
</dbReference>
<dbReference type="GO" id="GO:0003676">
    <property type="term" value="F:nucleic acid binding"/>
    <property type="evidence" value="ECO:0007669"/>
    <property type="project" value="InterPro"/>
</dbReference>